<dbReference type="GO" id="GO:0016757">
    <property type="term" value="F:glycosyltransferase activity"/>
    <property type="evidence" value="ECO:0007669"/>
    <property type="project" value="UniProtKB-KW"/>
</dbReference>
<dbReference type="EMBL" id="LCAP01000001">
    <property type="protein sequence ID" value="KKR91943.1"/>
    <property type="molecule type" value="Genomic_DNA"/>
</dbReference>
<gene>
    <name evidence="4" type="ORF">UU43_C0001G0123</name>
</gene>
<dbReference type="CDD" id="cd03801">
    <property type="entry name" value="GT4_PimA-like"/>
    <property type="match status" value="1"/>
</dbReference>
<feature type="domain" description="Glycosyl transferase family 1" evidence="3">
    <location>
        <begin position="200"/>
        <end position="356"/>
    </location>
</feature>
<evidence type="ECO:0000256" key="1">
    <source>
        <dbReference type="ARBA" id="ARBA00022676"/>
    </source>
</evidence>
<evidence type="ECO:0000256" key="2">
    <source>
        <dbReference type="ARBA" id="ARBA00022679"/>
    </source>
</evidence>
<protein>
    <submittedName>
        <fullName evidence="4">Glycosyl transferase, group 1 family protein</fullName>
    </submittedName>
</protein>
<dbReference type="Pfam" id="PF00534">
    <property type="entry name" value="Glycos_transf_1"/>
    <property type="match status" value="1"/>
</dbReference>
<dbReference type="PANTHER" id="PTHR12526:SF629">
    <property type="entry name" value="TEICHURONIC ACID BIOSYNTHESIS GLYCOSYLTRANSFERASE TUAH-RELATED"/>
    <property type="match status" value="1"/>
</dbReference>
<accession>A0A0G0UT89</accession>
<dbReference type="Proteomes" id="UP000034190">
    <property type="component" value="Unassembled WGS sequence"/>
</dbReference>
<evidence type="ECO:0000313" key="4">
    <source>
        <dbReference type="EMBL" id="KKR91943.1"/>
    </source>
</evidence>
<keyword evidence="2 4" id="KW-0808">Transferase</keyword>
<proteinExistence type="predicted"/>
<name>A0A0G0UT89_9BACT</name>
<comment type="caution">
    <text evidence="4">The sequence shown here is derived from an EMBL/GenBank/DDBJ whole genome shotgun (WGS) entry which is preliminary data.</text>
</comment>
<evidence type="ECO:0000313" key="5">
    <source>
        <dbReference type="Proteomes" id="UP000034190"/>
    </source>
</evidence>
<dbReference type="SUPFAM" id="SSF53756">
    <property type="entry name" value="UDP-Glycosyltransferase/glycogen phosphorylase"/>
    <property type="match status" value="1"/>
</dbReference>
<keyword evidence="1" id="KW-0328">Glycosyltransferase</keyword>
<evidence type="ECO:0000259" key="3">
    <source>
        <dbReference type="Pfam" id="PF00534"/>
    </source>
</evidence>
<reference evidence="4 5" key="1">
    <citation type="journal article" date="2015" name="Nature">
        <title>rRNA introns, odd ribosomes, and small enigmatic genomes across a large radiation of phyla.</title>
        <authorList>
            <person name="Brown C.T."/>
            <person name="Hug L.A."/>
            <person name="Thomas B.C."/>
            <person name="Sharon I."/>
            <person name="Castelle C.J."/>
            <person name="Singh A."/>
            <person name="Wilkins M.J."/>
            <person name="Williams K.H."/>
            <person name="Banfield J.F."/>
        </authorList>
    </citation>
    <scope>NUCLEOTIDE SEQUENCE [LARGE SCALE GENOMIC DNA]</scope>
</reference>
<sequence>MPIKALIINSATDKNSLLTAIFKELEKKNFSFSLWSSKPALINQFKKKFWPAKKIFLGPDLKNRLNIISFLAILSSTQLKLLSSLINLKIRRQVDLIVCLNLNEKIIVTGPAKLLGIKVLWLEAPDLNYRQINKFLLWLYKINCQFAQTIAFNNYAKLQLTRLGHNENKIKIISPGTKLNQYQENIFNKLAVLGQANFHRKYFTVGAIATLNHQQKIETIFQAIKICLPVIPNLQLIVIGEGQERKNLSWLAKRMGIENLVWLVGEQEQLKKWLRGFDIFLAASDSLKLDDYGNILEAMAAGLPVLGPRNIGLEDLVVENKTGSLIESDNSEMLARQIIKLHQDKKLRAHLGKKGLERANQLFTFARMVTELEQAFKVK</sequence>
<dbReference type="AlphaFoldDB" id="A0A0G0UT89"/>
<dbReference type="PANTHER" id="PTHR12526">
    <property type="entry name" value="GLYCOSYLTRANSFERASE"/>
    <property type="match status" value="1"/>
</dbReference>
<dbReference type="Gene3D" id="3.40.50.2000">
    <property type="entry name" value="Glycogen Phosphorylase B"/>
    <property type="match status" value="2"/>
</dbReference>
<organism evidence="4 5">
    <name type="scientific">Candidatus Falkowbacteria bacterium GW2011_GWA2_41_14</name>
    <dbReference type="NCBI Taxonomy" id="1618635"/>
    <lineage>
        <taxon>Bacteria</taxon>
        <taxon>Candidatus Falkowiibacteriota</taxon>
    </lineage>
</organism>
<dbReference type="InterPro" id="IPR001296">
    <property type="entry name" value="Glyco_trans_1"/>
</dbReference>